<dbReference type="AlphaFoldDB" id="A0A9P8IF85"/>
<dbReference type="InterPro" id="IPR051831">
    <property type="entry name" value="Bromodomain_contain_prot"/>
</dbReference>
<evidence type="ECO:0000256" key="2">
    <source>
        <dbReference type="PROSITE-ProRule" id="PRU00035"/>
    </source>
</evidence>
<accession>A0A9P8IF85</accession>
<feature type="compositionally biased region" description="Acidic residues" evidence="3">
    <location>
        <begin position="342"/>
        <end position="370"/>
    </location>
</feature>
<feature type="compositionally biased region" description="Basic residues" evidence="3">
    <location>
        <begin position="167"/>
        <end position="182"/>
    </location>
</feature>
<organism evidence="5 6">
    <name type="scientific">Mortierella alpina</name>
    <name type="common">Oleaginous fungus</name>
    <name type="synonym">Mortierella renispora</name>
    <dbReference type="NCBI Taxonomy" id="64518"/>
    <lineage>
        <taxon>Eukaryota</taxon>
        <taxon>Fungi</taxon>
        <taxon>Fungi incertae sedis</taxon>
        <taxon>Mucoromycota</taxon>
        <taxon>Mortierellomycotina</taxon>
        <taxon>Mortierellomycetes</taxon>
        <taxon>Mortierellales</taxon>
        <taxon>Mortierellaceae</taxon>
        <taxon>Mortierella</taxon>
    </lineage>
</organism>
<gene>
    <name evidence="5" type="ORF">KVV02_002710</name>
</gene>
<feature type="compositionally biased region" description="Low complexity" evidence="3">
    <location>
        <begin position="94"/>
        <end position="130"/>
    </location>
</feature>
<feature type="region of interest" description="Disordered" evidence="3">
    <location>
        <begin position="1007"/>
        <end position="1034"/>
    </location>
</feature>
<feature type="compositionally biased region" description="Polar residues" evidence="3">
    <location>
        <begin position="411"/>
        <end position="429"/>
    </location>
</feature>
<comment type="caution">
    <text evidence="5">The sequence shown here is derived from an EMBL/GenBank/DDBJ whole genome shotgun (WGS) entry which is preliminary data.</text>
</comment>
<feature type="compositionally biased region" description="Polar residues" evidence="3">
    <location>
        <begin position="388"/>
        <end position="401"/>
    </location>
</feature>
<dbReference type="InterPro" id="IPR001487">
    <property type="entry name" value="Bromodomain"/>
</dbReference>
<dbReference type="EMBL" id="JAIFTL010000007">
    <property type="protein sequence ID" value="KAG9327257.1"/>
    <property type="molecule type" value="Genomic_DNA"/>
</dbReference>
<feature type="compositionally biased region" description="Pro residues" evidence="3">
    <location>
        <begin position="1065"/>
        <end position="1074"/>
    </location>
</feature>
<feature type="non-terminal residue" evidence="5">
    <location>
        <position position="1"/>
    </location>
</feature>
<evidence type="ECO:0000256" key="3">
    <source>
        <dbReference type="SAM" id="MobiDB-lite"/>
    </source>
</evidence>
<dbReference type="PRINTS" id="PR00503">
    <property type="entry name" value="BROMODOMAIN"/>
</dbReference>
<evidence type="ECO:0000256" key="1">
    <source>
        <dbReference type="ARBA" id="ARBA00023117"/>
    </source>
</evidence>
<dbReference type="SUPFAM" id="SSF47370">
    <property type="entry name" value="Bromodomain"/>
    <property type="match status" value="1"/>
</dbReference>
<name>A0A9P8IF85_MORAP</name>
<dbReference type="GO" id="GO:0006325">
    <property type="term" value="P:chromatin organization"/>
    <property type="evidence" value="ECO:0007669"/>
    <property type="project" value="UniProtKB-ARBA"/>
</dbReference>
<dbReference type="GO" id="GO:0006357">
    <property type="term" value="P:regulation of transcription by RNA polymerase II"/>
    <property type="evidence" value="ECO:0007669"/>
    <property type="project" value="TreeGrafter"/>
</dbReference>
<evidence type="ECO:0000313" key="6">
    <source>
        <dbReference type="Proteomes" id="UP000717515"/>
    </source>
</evidence>
<dbReference type="PANTHER" id="PTHR22881:SF27">
    <property type="entry name" value="BROMODOMAIN CONTAINING 7_9"/>
    <property type="match status" value="1"/>
</dbReference>
<feature type="compositionally biased region" description="Basic and acidic residues" evidence="3">
    <location>
        <begin position="211"/>
        <end position="222"/>
    </location>
</feature>
<feature type="compositionally biased region" description="Basic and acidic residues" evidence="3">
    <location>
        <begin position="183"/>
        <end position="196"/>
    </location>
</feature>
<feature type="compositionally biased region" description="Polar residues" evidence="3">
    <location>
        <begin position="317"/>
        <end position="327"/>
    </location>
</feature>
<feature type="compositionally biased region" description="Basic and acidic residues" evidence="3">
    <location>
        <begin position="254"/>
        <end position="266"/>
    </location>
</feature>
<evidence type="ECO:0000313" key="5">
    <source>
        <dbReference type="EMBL" id="KAG9327257.1"/>
    </source>
</evidence>
<feature type="compositionally biased region" description="Low complexity" evidence="3">
    <location>
        <begin position="1079"/>
        <end position="1128"/>
    </location>
</feature>
<feature type="compositionally biased region" description="Basic and acidic residues" evidence="3">
    <location>
        <begin position="29"/>
        <end position="50"/>
    </location>
</feature>
<feature type="compositionally biased region" description="Basic and acidic residues" evidence="3">
    <location>
        <begin position="231"/>
        <end position="245"/>
    </location>
</feature>
<feature type="compositionally biased region" description="Low complexity" evidence="3">
    <location>
        <begin position="1008"/>
        <end position="1030"/>
    </location>
</feature>
<keyword evidence="1 2" id="KW-0103">Bromodomain</keyword>
<dbReference type="PROSITE" id="PS50014">
    <property type="entry name" value="BROMODOMAIN_2"/>
    <property type="match status" value="1"/>
</dbReference>
<feature type="region of interest" description="Disordered" evidence="3">
    <location>
        <begin position="1"/>
        <end position="449"/>
    </location>
</feature>
<dbReference type="InterPro" id="IPR036427">
    <property type="entry name" value="Bromodomain-like_sf"/>
</dbReference>
<feature type="compositionally biased region" description="Basic residues" evidence="3">
    <location>
        <begin position="51"/>
        <end position="72"/>
    </location>
</feature>
<feature type="region of interest" description="Disordered" evidence="3">
    <location>
        <begin position="615"/>
        <end position="636"/>
    </location>
</feature>
<evidence type="ECO:0000259" key="4">
    <source>
        <dbReference type="PROSITE" id="PS50014"/>
    </source>
</evidence>
<protein>
    <recommendedName>
        <fullName evidence="4">Bromo domain-containing protein</fullName>
    </recommendedName>
</protein>
<feature type="domain" description="Bromo" evidence="4">
    <location>
        <begin position="477"/>
        <end position="539"/>
    </location>
</feature>
<dbReference type="Proteomes" id="UP000717515">
    <property type="component" value="Unassembled WGS sequence"/>
</dbReference>
<dbReference type="Pfam" id="PF00439">
    <property type="entry name" value="Bromodomain"/>
    <property type="match status" value="1"/>
</dbReference>
<feature type="region of interest" description="Disordered" evidence="3">
    <location>
        <begin position="835"/>
        <end position="881"/>
    </location>
</feature>
<reference evidence="5" key="1">
    <citation type="submission" date="2021-07" db="EMBL/GenBank/DDBJ databases">
        <title>Draft genome of Mortierella alpina, strain LL118, isolated from an aspen leaf litter sample.</title>
        <authorList>
            <person name="Yang S."/>
            <person name="Vinatzer B.A."/>
        </authorList>
    </citation>
    <scope>NUCLEOTIDE SEQUENCE</scope>
    <source>
        <strain evidence="5">LL118</strain>
    </source>
</reference>
<feature type="region of interest" description="Disordered" evidence="3">
    <location>
        <begin position="1061"/>
        <end position="1142"/>
    </location>
</feature>
<dbReference type="GO" id="GO:0005634">
    <property type="term" value="C:nucleus"/>
    <property type="evidence" value="ECO:0007669"/>
    <property type="project" value="TreeGrafter"/>
</dbReference>
<feature type="compositionally biased region" description="Polar residues" evidence="3">
    <location>
        <begin position="295"/>
        <end position="306"/>
    </location>
</feature>
<dbReference type="Gene3D" id="1.20.920.10">
    <property type="entry name" value="Bromodomain-like"/>
    <property type="match status" value="1"/>
</dbReference>
<feature type="compositionally biased region" description="Polar residues" evidence="3">
    <location>
        <begin position="275"/>
        <end position="284"/>
    </location>
</feature>
<dbReference type="PANTHER" id="PTHR22881">
    <property type="entry name" value="BROMODOMAIN CONTAINING PROTEIN"/>
    <property type="match status" value="1"/>
</dbReference>
<dbReference type="SMART" id="SM00297">
    <property type="entry name" value="BROMO"/>
    <property type="match status" value="1"/>
</dbReference>
<proteinExistence type="predicted"/>
<sequence length="1142" mass="126014">MGSTRSPATPLDPPPYTHAAKHRSALKNSPDDHDHDHDNDHDNDQGVSDRNRKKKKRSRKERHGPSHLHPSHQHNDEDEDQDMTTTPPPPVLKLPPIKISLRLPANPAIIPQSSSSSSNSGRNAISSNGSSKKKRRSSEVVSVVSEEEDSDRPQFEYPDEDHQEPQRRKKKHKHKHRHRHPKHEQMDDNTTQDRFEQGLPTDWQMDSNNQHSEDDHGAKEAFDPTAAKITVKLETKEKTRGEKKSLSSSSSRRQHAEASPEIEPRPKSKSRSRSLSQHLQNVSTDIKKEEPLTVQPYQNDRTSSVHSEIGQKRPFSALQSQRSQSTDTDLDEGHTDDPLIGELDEPEEDGDELEEDEDEDDAAELSDDDDLRSPTSVSAARVPFGSKSVKSLHTGSKTVPSAATDAKHTSETNMSKDVTASEGSASGPTKSARRGKNSRRVLTPKPTMPAIPKKKELSVVCHKLLDHFIRRDSYVLFSQPVDIIAVPDYPTVIKNPMDLSTMRAKVERNFYPNIDEFLKDFQLVCDNARLYNSKETLYWKQADKLWEWGFKAIDRERKTILEKDEEVLRTVKDEETLDIGGMGDYSNNNSSSSAHGFASRGQLISADGAIDSPMAFGDSGRAHTPQQYRKSKKIKQRRDGTIALSYATDGSIDPVSHPDPWSLVPVGPDFGSTPQLCILNNSSTYYNGAYLDEYPYRKTSITTYRPANYLDYGPYATLKDPAVDASASGVQNIPAYTGMVFGDEKGEAYVRSLAMFLDGIVDQSELAKMGEDDSAGLLEVQEFIRNRVETLTRGASTIVDKVATVLREENTGKALGMDTRVPKALWSQEVFEANAQDAETATEVEGESKEPQTSQQTDDADMQAAHESVGEQSAPERTSTDDMVLEAAIDIQTKTQKPSEPEMVDIREIVNEIKAWPALLSKRKDYEAWRQLKIELDNLLPANQRPAPASTDTPNSTTDDVKILWGERWTGEDSEEGKKWVREYLEKNSEDMRQVLLLLARVKENTVATPATSSGSSSASTTAPDSSSDTTDQETRLLEKLVKSIRVRLGEMAKYVPLAEINPQRLPPPPPPPALAKLGSTPSAQSAESSSPSSSASGNTTAPGTAAPPSTATASSGSGSKLSSQTTSIATPSKTPATPAKI</sequence>